<name>A0ABP5SIB9_9ACTN</name>
<organism evidence="3 4">
    <name type="scientific">Glycomyces rutgersensis</name>
    <dbReference type="NCBI Taxonomy" id="58115"/>
    <lineage>
        <taxon>Bacteria</taxon>
        <taxon>Bacillati</taxon>
        <taxon>Actinomycetota</taxon>
        <taxon>Actinomycetes</taxon>
        <taxon>Glycomycetales</taxon>
        <taxon>Glycomycetaceae</taxon>
        <taxon>Glycomyces</taxon>
    </lineage>
</organism>
<proteinExistence type="predicted"/>
<protein>
    <recommendedName>
        <fullName evidence="5">ABC transporter permease</fullName>
    </recommendedName>
</protein>
<feature type="compositionally biased region" description="Basic and acidic residues" evidence="1">
    <location>
        <begin position="55"/>
        <end position="75"/>
    </location>
</feature>
<evidence type="ECO:0000313" key="3">
    <source>
        <dbReference type="EMBL" id="GAA2331921.1"/>
    </source>
</evidence>
<evidence type="ECO:0008006" key="5">
    <source>
        <dbReference type="Google" id="ProtNLM"/>
    </source>
</evidence>
<feature type="transmembrane region" description="Helical" evidence="2">
    <location>
        <begin position="194"/>
        <end position="213"/>
    </location>
</feature>
<feature type="region of interest" description="Disordered" evidence="1">
    <location>
        <begin position="55"/>
        <end position="111"/>
    </location>
</feature>
<dbReference type="Proteomes" id="UP001501584">
    <property type="component" value="Unassembled WGS sequence"/>
</dbReference>
<feature type="transmembrane region" description="Helical" evidence="2">
    <location>
        <begin position="225"/>
        <end position="250"/>
    </location>
</feature>
<reference evidence="4" key="1">
    <citation type="journal article" date="2019" name="Int. J. Syst. Evol. Microbiol.">
        <title>The Global Catalogue of Microorganisms (GCM) 10K type strain sequencing project: providing services to taxonomists for standard genome sequencing and annotation.</title>
        <authorList>
            <consortium name="The Broad Institute Genomics Platform"/>
            <consortium name="The Broad Institute Genome Sequencing Center for Infectious Disease"/>
            <person name="Wu L."/>
            <person name="Ma J."/>
        </authorList>
    </citation>
    <scope>NUCLEOTIDE SEQUENCE [LARGE SCALE GENOMIC DNA]</scope>
    <source>
        <strain evidence="4">JCM 6238</strain>
    </source>
</reference>
<comment type="caution">
    <text evidence="3">The sequence shown here is derived from an EMBL/GenBank/DDBJ whole genome shotgun (WGS) entry which is preliminary data.</text>
</comment>
<feature type="compositionally biased region" description="Low complexity" evidence="1">
    <location>
        <begin position="92"/>
        <end position="103"/>
    </location>
</feature>
<dbReference type="EMBL" id="BAAASX010000004">
    <property type="protein sequence ID" value="GAA2331921.1"/>
    <property type="molecule type" value="Genomic_DNA"/>
</dbReference>
<evidence type="ECO:0000256" key="2">
    <source>
        <dbReference type="SAM" id="Phobius"/>
    </source>
</evidence>
<feature type="transmembrane region" description="Helical" evidence="2">
    <location>
        <begin position="159"/>
        <end position="182"/>
    </location>
</feature>
<accession>A0ABP5SIB9</accession>
<keyword evidence="2" id="KW-1133">Transmembrane helix</keyword>
<evidence type="ECO:0000313" key="4">
    <source>
        <dbReference type="Proteomes" id="UP001501584"/>
    </source>
</evidence>
<sequence length="254" mass="26900">MRNATLQRAADHRERVRLVADSLGLDTATPAQIMNILTRAEVPASRPTVSKYLNELRRDSAEPDRAGQTEYETVKASEAVSPEATEPPPTEGPTQAPAAPTGHAAKETPDQTARKRVRIWPLWVLYISAFVAVWSGWVGLGAMTGFGEIQPLPGIADEFTINSAIALPIGVEAYSAFAMYVWLSGRAAPKAIGFAKVSSIVALCIGGLGQVAYHVLAAAGIETAPWWVTAFISTVPVVVVGMAAALAHIANSSE</sequence>
<keyword evidence="4" id="KW-1185">Reference proteome</keyword>
<keyword evidence="2" id="KW-0472">Membrane</keyword>
<evidence type="ECO:0000256" key="1">
    <source>
        <dbReference type="SAM" id="MobiDB-lite"/>
    </source>
</evidence>
<gene>
    <name evidence="3" type="ORF">GCM10010403_24550</name>
</gene>
<feature type="transmembrane region" description="Helical" evidence="2">
    <location>
        <begin position="123"/>
        <end position="147"/>
    </location>
</feature>
<keyword evidence="2" id="KW-0812">Transmembrane</keyword>